<reference evidence="16 17" key="1">
    <citation type="submission" date="2022-03" db="EMBL/GenBank/DDBJ databases">
        <authorList>
            <person name="Nunn A."/>
            <person name="Chopra R."/>
            <person name="Nunn A."/>
            <person name="Contreras Garrido A."/>
        </authorList>
    </citation>
    <scope>NUCLEOTIDE SEQUENCE [LARGE SCALE GENOMIC DNA]</scope>
</reference>
<evidence type="ECO:0000256" key="7">
    <source>
        <dbReference type="ARBA" id="ARBA00022723"/>
    </source>
</evidence>
<dbReference type="EC" id="2.3.2.27" evidence="4"/>
<dbReference type="PANTHER" id="PTHR46719">
    <property type="entry name" value="TRANSCRIPTION FACTOR C2H2 FAMILY-RELATED"/>
    <property type="match status" value="1"/>
</dbReference>
<evidence type="ECO:0000256" key="12">
    <source>
        <dbReference type="ARBA" id="ARBA00023136"/>
    </source>
</evidence>
<keyword evidence="12" id="KW-0472">Membrane</keyword>
<comment type="catalytic activity">
    <reaction evidence="1">
        <text>S-ubiquitinyl-[E2 ubiquitin-conjugating enzyme]-L-cysteine + [acceptor protein]-L-lysine = [E2 ubiquitin-conjugating enzyme]-L-cysteine + N(6)-ubiquitinyl-[acceptor protein]-L-lysine.</text>
        <dbReference type="EC" id="2.3.2.27"/>
    </reaction>
</comment>
<dbReference type="CDD" id="cd16454">
    <property type="entry name" value="RING-H2_PA-TM-RING"/>
    <property type="match status" value="1"/>
</dbReference>
<keyword evidence="17" id="KW-1185">Reference proteome</keyword>
<keyword evidence="7" id="KW-0479">Metal-binding</keyword>
<evidence type="ECO:0000256" key="6">
    <source>
        <dbReference type="ARBA" id="ARBA00022692"/>
    </source>
</evidence>
<evidence type="ECO:0000256" key="3">
    <source>
        <dbReference type="ARBA" id="ARBA00004906"/>
    </source>
</evidence>
<comment type="subcellular location">
    <subcellularLocation>
        <location evidence="2">Membrane</location>
        <topology evidence="2">Single-pass membrane protein</topology>
    </subcellularLocation>
</comment>
<evidence type="ECO:0000256" key="8">
    <source>
        <dbReference type="ARBA" id="ARBA00022771"/>
    </source>
</evidence>
<evidence type="ECO:0000256" key="10">
    <source>
        <dbReference type="ARBA" id="ARBA00022833"/>
    </source>
</evidence>
<comment type="caution">
    <text evidence="16">The sequence shown here is derived from an EMBL/GenBank/DDBJ whole genome shotgun (WGS) entry which is preliminary data.</text>
</comment>
<evidence type="ECO:0000256" key="11">
    <source>
        <dbReference type="ARBA" id="ARBA00022989"/>
    </source>
</evidence>
<keyword evidence="5" id="KW-0808">Transferase</keyword>
<dbReference type="SMART" id="SM00184">
    <property type="entry name" value="RING"/>
    <property type="match status" value="1"/>
</dbReference>
<proteinExistence type="inferred from homology"/>
<dbReference type="Proteomes" id="UP000836841">
    <property type="component" value="Unassembled WGS sequence"/>
</dbReference>
<dbReference type="GO" id="GO:0061630">
    <property type="term" value="F:ubiquitin protein ligase activity"/>
    <property type="evidence" value="ECO:0007669"/>
    <property type="project" value="UniProtKB-EC"/>
</dbReference>
<dbReference type="GO" id="GO:0016020">
    <property type="term" value="C:membrane"/>
    <property type="evidence" value="ECO:0007669"/>
    <property type="project" value="UniProtKB-SubCell"/>
</dbReference>
<accession>A0AAU9RS74</accession>
<gene>
    <name evidence="16" type="ORF">TAV2_LOCUS8404</name>
</gene>
<dbReference type="PANTHER" id="PTHR46719:SF7">
    <property type="entry name" value="RING-H2 FINGER PROTEIN ATL71-RELATED"/>
    <property type="match status" value="1"/>
</dbReference>
<dbReference type="FunFam" id="3.30.40.10:FF:000187">
    <property type="entry name" value="E3 ubiquitin-protein ligase ATL6"/>
    <property type="match status" value="1"/>
</dbReference>
<dbReference type="Pfam" id="PF13639">
    <property type="entry name" value="zf-RING_2"/>
    <property type="match status" value="1"/>
</dbReference>
<evidence type="ECO:0000256" key="14">
    <source>
        <dbReference type="PROSITE-ProRule" id="PRU00175"/>
    </source>
</evidence>
<evidence type="ECO:0000256" key="1">
    <source>
        <dbReference type="ARBA" id="ARBA00000900"/>
    </source>
</evidence>
<name>A0AAU9RS74_THLAR</name>
<dbReference type="InterPro" id="IPR001841">
    <property type="entry name" value="Znf_RING"/>
</dbReference>
<feature type="domain" description="RING-type" evidence="15">
    <location>
        <begin position="85"/>
        <end position="127"/>
    </location>
</feature>
<keyword evidence="10" id="KW-0862">Zinc</keyword>
<dbReference type="PROSITE" id="PS50089">
    <property type="entry name" value="ZF_RING_2"/>
    <property type="match status" value="1"/>
</dbReference>
<sequence length="146" mass="15857">MLRLGMGLSIGFLVLIFILAHLSCVYTRLRFPGISSYRISTTATTPATNERGLDESSLIACPKLVYSQVKEHMNGGASKSTASSCSICLADYKDTDVLRLLPECGHLFHLGCVDPWLLLHPTCPICRNSPLPSPLVEVVPLAIQSN</sequence>
<evidence type="ECO:0000256" key="2">
    <source>
        <dbReference type="ARBA" id="ARBA00004167"/>
    </source>
</evidence>
<keyword evidence="8 14" id="KW-0863">Zinc-finger</keyword>
<comment type="pathway">
    <text evidence="3">Protein modification; protein ubiquitination.</text>
</comment>
<dbReference type="InterPro" id="IPR013083">
    <property type="entry name" value="Znf_RING/FYVE/PHD"/>
</dbReference>
<evidence type="ECO:0000256" key="4">
    <source>
        <dbReference type="ARBA" id="ARBA00012483"/>
    </source>
</evidence>
<dbReference type="GO" id="GO:0008270">
    <property type="term" value="F:zinc ion binding"/>
    <property type="evidence" value="ECO:0007669"/>
    <property type="project" value="UniProtKB-KW"/>
</dbReference>
<dbReference type="AlphaFoldDB" id="A0AAU9RS74"/>
<dbReference type="InterPro" id="IPR045899">
    <property type="entry name" value="ATL71-like"/>
</dbReference>
<evidence type="ECO:0000256" key="13">
    <source>
        <dbReference type="ARBA" id="ARBA00024209"/>
    </source>
</evidence>
<keyword evidence="6" id="KW-0812">Transmembrane</keyword>
<evidence type="ECO:0000256" key="9">
    <source>
        <dbReference type="ARBA" id="ARBA00022786"/>
    </source>
</evidence>
<keyword evidence="9" id="KW-0833">Ubl conjugation pathway</keyword>
<comment type="similarity">
    <text evidence="13">Belongs to the RING-type zinc finger family. ATL subfamily.</text>
</comment>
<evidence type="ECO:0000259" key="15">
    <source>
        <dbReference type="PROSITE" id="PS50089"/>
    </source>
</evidence>
<protein>
    <recommendedName>
        <fullName evidence="4">RING-type E3 ubiquitin transferase</fullName>
        <ecNumber evidence="4">2.3.2.27</ecNumber>
    </recommendedName>
</protein>
<evidence type="ECO:0000256" key="5">
    <source>
        <dbReference type="ARBA" id="ARBA00022679"/>
    </source>
</evidence>
<evidence type="ECO:0000313" key="17">
    <source>
        <dbReference type="Proteomes" id="UP000836841"/>
    </source>
</evidence>
<keyword evidence="11" id="KW-1133">Transmembrane helix</keyword>
<organism evidence="16 17">
    <name type="scientific">Thlaspi arvense</name>
    <name type="common">Field penny-cress</name>
    <dbReference type="NCBI Taxonomy" id="13288"/>
    <lineage>
        <taxon>Eukaryota</taxon>
        <taxon>Viridiplantae</taxon>
        <taxon>Streptophyta</taxon>
        <taxon>Embryophyta</taxon>
        <taxon>Tracheophyta</taxon>
        <taxon>Spermatophyta</taxon>
        <taxon>Magnoliopsida</taxon>
        <taxon>eudicotyledons</taxon>
        <taxon>Gunneridae</taxon>
        <taxon>Pentapetalae</taxon>
        <taxon>rosids</taxon>
        <taxon>malvids</taxon>
        <taxon>Brassicales</taxon>
        <taxon>Brassicaceae</taxon>
        <taxon>Thlaspideae</taxon>
        <taxon>Thlaspi</taxon>
    </lineage>
</organism>
<dbReference type="Gene3D" id="3.30.40.10">
    <property type="entry name" value="Zinc/RING finger domain, C3HC4 (zinc finger)"/>
    <property type="match status" value="1"/>
</dbReference>
<dbReference type="EMBL" id="CAJVSB020000338">
    <property type="protein sequence ID" value="CAH2049752.1"/>
    <property type="molecule type" value="Genomic_DNA"/>
</dbReference>
<evidence type="ECO:0000313" key="16">
    <source>
        <dbReference type="EMBL" id="CAH2049752.1"/>
    </source>
</evidence>
<dbReference type="SUPFAM" id="SSF57850">
    <property type="entry name" value="RING/U-box"/>
    <property type="match status" value="1"/>
</dbReference>